<feature type="transmembrane region" description="Helical" evidence="1">
    <location>
        <begin position="281"/>
        <end position="304"/>
    </location>
</feature>
<sequence precursor="true">MSRWSAERLHVALAPERVELTRPGLWPGRPAAHAAGATCSPRAGEPAWQAALDALDGLLGAFNARGEAVTVVLSNHWVRYLVLPWHAELTGADELAQLARVRFEQTYGAAAADWTIRIDGGWGAPHVACAIDSALFTELQRRLAAHGLRLRSLQPLLMSACNGQRHALAGERSAFAVIEPGRICLSLLGRGRWLEVSNRRAGDDVPEAVERELATLDADAVPPQLDVLLVGEGARWPDAPTARPARLLDTASRPRQAITRALRGARLRRLDLDLVRPGPAWPAWLLLIAGLALAAHTGLGYLALHEQQAQLQQRSARPHQAIAAPTAAVSDETRRELAAARQVLQELALPWEPLFRLIEGALMADAALLAIEPDAGKGALRIRGEARDYPAILAFMRRLEASPGDGAGTTPARDPEGAPLLAGVHLLNHEIREDVAERPYLFTLVASWRTAP</sequence>
<name>B1Y7I7_LEPCP</name>
<gene>
    <name evidence="2" type="ordered locus">Lcho_3881</name>
</gene>
<dbReference type="HOGENOM" id="CLU_619370_0_0_4"/>
<keyword evidence="3" id="KW-1185">Reference proteome</keyword>
<reference evidence="2 3" key="1">
    <citation type="submission" date="2008-03" db="EMBL/GenBank/DDBJ databases">
        <title>Complete sequence of Leptothrix cholodnii SP-6.</title>
        <authorList>
            <consortium name="US DOE Joint Genome Institute"/>
            <person name="Copeland A."/>
            <person name="Lucas S."/>
            <person name="Lapidus A."/>
            <person name="Glavina del Rio T."/>
            <person name="Dalin E."/>
            <person name="Tice H."/>
            <person name="Bruce D."/>
            <person name="Goodwin L."/>
            <person name="Pitluck S."/>
            <person name="Chertkov O."/>
            <person name="Brettin T."/>
            <person name="Detter J.C."/>
            <person name="Han C."/>
            <person name="Kuske C.R."/>
            <person name="Schmutz J."/>
            <person name="Larimer F."/>
            <person name="Land M."/>
            <person name="Hauser L."/>
            <person name="Kyrpides N."/>
            <person name="Lykidis A."/>
            <person name="Emerson D."/>
            <person name="Richardson P."/>
        </authorList>
    </citation>
    <scope>NUCLEOTIDE SEQUENCE [LARGE SCALE GENOMIC DNA]</scope>
    <source>
        <strain evidence="3">ATCC 51168 / LMG 8142 / SP-6</strain>
    </source>
</reference>
<protein>
    <recommendedName>
        <fullName evidence="4">Fimbrial assembly family protein</fullName>
    </recommendedName>
</protein>
<proteinExistence type="predicted"/>
<evidence type="ECO:0008006" key="4">
    <source>
        <dbReference type="Google" id="ProtNLM"/>
    </source>
</evidence>
<evidence type="ECO:0000313" key="3">
    <source>
        <dbReference type="Proteomes" id="UP000001693"/>
    </source>
</evidence>
<evidence type="ECO:0000256" key="1">
    <source>
        <dbReference type="SAM" id="Phobius"/>
    </source>
</evidence>
<evidence type="ECO:0000313" key="2">
    <source>
        <dbReference type="EMBL" id="ACB36135.1"/>
    </source>
</evidence>
<keyword evidence="1" id="KW-0812">Transmembrane</keyword>
<keyword evidence="1" id="KW-0472">Membrane</keyword>
<organism evidence="2 3">
    <name type="scientific">Leptothrix cholodnii (strain ATCC 51168 / LMG 8142 / SP-6)</name>
    <name type="common">Leptothrix discophora (strain SP-6)</name>
    <dbReference type="NCBI Taxonomy" id="395495"/>
    <lineage>
        <taxon>Bacteria</taxon>
        <taxon>Pseudomonadati</taxon>
        <taxon>Pseudomonadota</taxon>
        <taxon>Betaproteobacteria</taxon>
        <taxon>Burkholderiales</taxon>
        <taxon>Sphaerotilaceae</taxon>
        <taxon>Leptothrix</taxon>
    </lineage>
</organism>
<dbReference type="STRING" id="395495.Lcho_3881"/>
<accession>B1Y7I7</accession>
<dbReference type="RefSeq" id="WP_012348881.1">
    <property type="nucleotide sequence ID" value="NC_010524.1"/>
</dbReference>
<keyword evidence="1" id="KW-1133">Transmembrane helix</keyword>
<dbReference type="EMBL" id="CP001013">
    <property type="protein sequence ID" value="ACB36135.1"/>
    <property type="molecule type" value="Genomic_DNA"/>
</dbReference>
<dbReference type="eggNOG" id="ENOG5032APC">
    <property type="taxonomic scope" value="Bacteria"/>
</dbReference>
<dbReference type="OrthoDB" id="9178860at2"/>
<dbReference type="KEGG" id="lch:Lcho_3881"/>
<dbReference type="AlphaFoldDB" id="B1Y7I7"/>
<dbReference type="Proteomes" id="UP000001693">
    <property type="component" value="Chromosome"/>
</dbReference>